<name>A0AAN9PGN8_CANGL</name>
<evidence type="ECO:0000313" key="2">
    <source>
        <dbReference type="EMBL" id="KAK7297738.1"/>
    </source>
</evidence>
<gene>
    <name evidence="2" type="ORF">VNO77_47737</name>
</gene>
<sequence length="385" mass="43543">MHSIKTCSKEVIVDYISNFYEVRKDRFAEITEKEVMDIKSGIMSGSYKFSPLRLTSVRNNNSPCDFMSVFKFKGNKGYKEDCFTLVATKEDELVLMALGHMLLLIIHSNYPIRDISKTLHEILNKLSLAGKMQTIEVGDEPVPCFGGNLIYILDNALSGNNNILWSNNDWEILYTFAEWMPITAWEALPFQVVPYRTPLIRSPVQKPGLLNVLGDSYTERIKSFNLKEAIRYSYLKDLRFILCLCAMLGFSIWWIVAPEPLLIKPAALCSPDLSTIFKVVRETFIDQVCCSHPQVASPCDCGEPLNKTAKSIRHGVVTINGKIDRNRISIADLFKHVLITRYVDGNGNIYRKASEEFHSFAPMCLLPCLVPSPYVLSGLAPFCLS</sequence>
<protein>
    <submittedName>
        <fullName evidence="2">Uncharacterized protein</fullName>
    </submittedName>
</protein>
<proteinExistence type="predicted"/>
<keyword evidence="1" id="KW-1133">Transmembrane helix</keyword>
<keyword evidence="1" id="KW-0812">Transmembrane</keyword>
<dbReference type="EMBL" id="JAYMYQ010000040">
    <property type="protein sequence ID" value="KAK7297738.1"/>
    <property type="molecule type" value="Genomic_DNA"/>
</dbReference>
<evidence type="ECO:0000256" key="1">
    <source>
        <dbReference type="SAM" id="Phobius"/>
    </source>
</evidence>
<comment type="caution">
    <text evidence="2">The sequence shown here is derived from an EMBL/GenBank/DDBJ whole genome shotgun (WGS) entry which is preliminary data.</text>
</comment>
<keyword evidence="3" id="KW-1185">Reference proteome</keyword>
<dbReference type="Proteomes" id="UP001367508">
    <property type="component" value="Unassembled WGS sequence"/>
</dbReference>
<keyword evidence="1" id="KW-0472">Membrane</keyword>
<accession>A0AAN9PGN8</accession>
<reference evidence="2 3" key="1">
    <citation type="submission" date="2024-01" db="EMBL/GenBank/DDBJ databases">
        <title>The genomes of 5 underutilized Papilionoideae crops provide insights into root nodulation and disease resistanc.</title>
        <authorList>
            <person name="Jiang F."/>
        </authorList>
    </citation>
    <scope>NUCLEOTIDE SEQUENCE [LARGE SCALE GENOMIC DNA]</scope>
    <source>
        <strain evidence="2">LVBAO_FW01</strain>
        <tissue evidence="2">Leaves</tissue>
    </source>
</reference>
<evidence type="ECO:0000313" key="3">
    <source>
        <dbReference type="Proteomes" id="UP001367508"/>
    </source>
</evidence>
<organism evidence="2 3">
    <name type="scientific">Canavalia gladiata</name>
    <name type="common">Sword bean</name>
    <name type="synonym">Dolichos gladiatus</name>
    <dbReference type="NCBI Taxonomy" id="3824"/>
    <lineage>
        <taxon>Eukaryota</taxon>
        <taxon>Viridiplantae</taxon>
        <taxon>Streptophyta</taxon>
        <taxon>Embryophyta</taxon>
        <taxon>Tracheophyta</taxon>
        <taxon>Spermatophyta</taxon>
        <taxon>Magnoliopsida</taxon>
        <taxon>eudicotyledons</taxon>
        <taxon>Gunneridae</taxon>
        <taxon>Pentapetalae</taxon>
        <taxon>rosids</taxon>
        <taxon>fabids</taxon>
        <taxon>Fabales</taxon>
        <taxon>Fabaceae</taxon>
        <taxon>Papilionoideae</taxon>
        <taxon>50 kb inversion clade</taxon>
        <taxon>NPAAA clade</taxon>
        <taxon>indigoferoid/millettioid clade</taxon>
        <taxon>Phaseoleae</taxon>
        <taxon>Canavalia</taxon>
    </lineage>
</organism>
<dbReference type="AlphaFoldDB" id="A0AAN9PGN8"/>
<feature type="transmembrane region" description="Helical" evidence="1">
    <location>
        <begin position="238"/>
        <end position="256"/>
    </location>
</feature>